<accession>A0A1E8PSM1</accession>
<organism evidence="1 2">
    <name type="scientific">Janthinobacterium lividum</name>
    <dbReference type="NCBI Taxonomy" id="29581"/>
    <lineage>
        <taxon>Bacteria</taxon>
        <taxon>Pseudomonadati</taxon>
        <taxon>Pseudomonadota</taxon>
        <taxon>Betaproteobacteria</taxon>
        <taxon>Burkholderiales</taxon>
        <taxon>Oxalobacteraceae</taxon>
        <taxon>Janthinobacterium</taxon>
    </lineage>
</organism>
<dbReference type="Proteomes" id="UP000092634">
    <property type="component" value="Unassembled WGS sequence"/>
</dbReference>
<protein>
    <submittedName>
        <fullName evidence="1">Uncharacterized protein</fullName>
    </submittedName>
</protein>
<dbReference type="AlphaFoldDB" id="A0A1E8PSM1"/>
<dbReference type="EMBL" id="MAQB02000001">
    <property type="protein sequence ID" value="OFJ49312.1"/>
    <property type="molecule type" value="Genomic_DNA"/>
</dbReference>
<proteinExistence type="predicted"/>
<comment type="caution">
    <text evidence="1">The sequence shown here is derived from an EMBL/GenBank/DDBJ whole genome shotgun (WGS) entry which is preliminary data.</text>
</comment>
<name>A0A1E8PSM1_9BURK</name>
<sequence>MSSVPPLATCSSSAWPTKRKARARASTAIKVVQLEGIKTTDKDVDSSVKQVKVKDTVRPLTKGEIDMAWMLFQDAIDYGKLKVHGEPHLWLSRKILRKNYGCWRPTSHS</sequence>
<evidence type="ECO:0000313" key="1">
    <source>
        <dbReference type="EMBL" id="OFJ49312.1"/>
    </source>
</evidence>
<gene>
    <name evidence="1" type="ORF">BA896_010910</name>
</gene>
<evidence type="ECO:0000313" key="2">
    <source>
        <dbReference type="Proteomes" id="UP000092634"/>
    </source>
</evidence>
<reference evidence="1 2" key="1">
    <citation type="submission" date="2016-10" db="EMBL/GenBank/DDBJ databases">
        <title>Updated version of Genome Assembly of Janthinobacterium lividum ERGS5:01.</title>
        <authorList>
            <person name="Kumar R."/>
            <person name="Acharya V."/>
            <person name="Singh D."/>
        </authorList>
    </citation>
    <scope>NUCLEOTIDE SEQUENCE [LARGE SCALE GENOMIC DNA]</scope>
    <source>
        <strain evidence="1 2">ERGS5:01</strain>
    </source>
</reference>